<evidence type="ECO:0000256" key="1">
    <source>
        <dbReference type="SAM" id="Coils"/>
    </source>
</evidence>
<proteinExistence type="predicted"/>
<sequence length="263" mass="30549">MSEVEGHIWAKFQSLVRTKRGRLHDDYKACGGGAKARETIPKNIDEDTWKHLCDYWDDILVQAKCKQNAFNRSKLKHPHNQGPNAFVPSLHEMKAREKLKGNDDFTKMDFYEWTRSKDGKWINNNVKKAHEKMRAKVDESKDTNHPINGNDAFNDVLGTKSSDWESLGHGPPPPAKKATYKELYERYRRLEEQNSLLLHECDNYKKQLISTNNKMKELEDNHNEQMASSMDRVKELEKKGAFYDNIACQLLKQGTVTLDNDPR</sequence>
<dbReference type="AlphaFoldDB" id="A0AAV2D392"/>
<evidence type="ECO:0000313" key="3">
    <source>
        <dbReference type="Proteomes" id="UP001497516"/>
    </source>
</evidence>
<feature type="coiled-coil region" evidence="1">
    <location>
        <begin position="180"/>
        <end position="239"/>
    </location>
</feature>
<keyword evidence="3" id="KW-1185">Reference proteome</keyword>
<reference evidence="2 3" key="1">
    <citation type="submission" date="2024-04" db="EMBL/GenBank/DDBJ databases">
        <authorList>
            <person name="Fracassetti M."/>
        </authorList>
    </citation>
    <scope>NUCLEOTIDE SEQUENCE [LARGE SCALE GENOMIC DNA]</scope>
</reference>
<accession>A0AAV2D392</accession>
<protein>
    <submittedName>
        <fullName evidence="2">Uncharacterized protein</fullName>
    </submittedName>
</protein>
<gene>
    <name evidence="2" type="ORF">LTRI10_LOCUS10570</name>
</gene>
<dbReference type="InterPro" id="IPR004252">
    <property type="entry name" value="Probable_transposase_24"/>
</dbReference>
<dbReference type="Proteomes" id="UP001497516">
    <property type="component" value="Chromosome 2"/>
</dbReference>
<keyword evidence="1" id="KW-0175">Coiled coil</keyword>
<organism evidence="2 3">
    <name type="scientific">Linum trigynum</name>
    <dbReference type="NCBI Taxonomy" id="586398"/>
    <lineage>
        <taxon>Eukaryota</taxon>
        <taxon>Viridiplantae</taxon>
        <taxon>Streptophyta</taxon>
        <taxon>Embryophyta</taxon>
        <taxon>Tracheophyta</taxon>
        <taxon>Spermatophyta</taxon>
        <taxon>Magnoliopsida</taxon>
        <taxon>eudicotyledons</taxon>
        <taxon>Gunneridae</taxon>
        <taxon>Pentapetalae</taxon>
        <taxon>rosids</taxon>
        <taxon>fabids</taxon>
        <taxon>Malpighiales</taxon>
        <taxon>Linaceae</taxon>
        <taxon>Linum</taxon>
    </lineage>
</organism>
<evidence type="ECO:0000313" key="2">
    <source>
        <dbReference type="EMBL" id="CAL1366299.1"/>
    </source>
</evidence>
<dbReference type="EMBL" id="OZ034815">
    <property type="protein sequence ID" value="CAL1366299.1"/>
    <property type="molecule type" value="Genomic_DNA"/>
</dbReference>
<name>A0AAV2D392_9ROSI</name>
<dbReference type="Pfam" id="PF03004">
    <property type="entry name" value="Transposase_24"/>
    <property type="match status" value="1"/>
</dbReference>